<dbReference type="PRINTS" id="PR00344">
    <property type="entry name" value="BCTRLSENSOR"/>
</dbReference>
<keyword evidence="6" id="KW-0418">Kinase</keyword>
<dbReference type="InterPro" id="IPR003661">
    <property type="entry name" value="HisK_dim/P_dom"/>
</dbReference>
<dbReference type="SMART" id="SM00388">
    <property type="entry name" value="HisKA"/>
    <property type="match status" value="1"/>
</dbReference>
<evidence type="ECO:0000256" key="5">
    <source>
        <dbReference type="ARBA" id="ARBA00022679"/>
    </source>
</evidence>
<dbReference type="InterPro" id="IPR000700">
    <property type="entry name" value="PAS-assoc_C"/>
</dbReference>
<sequence>MKKLNDEDIQAYFQAGNSGFWKVESEEGKKTRLYTDEITDELFGITEDLSPEKCMEYVAEHIYPQERECFWDYMEELKSHESEAVYRYTHPVKGVIYIRCTGRRVPSPDNMIRIVGYHQEAGDIVHFEKEKLLENRLLQQNQHLKDENKNQISYYKELLDTISVGVLSYTLPEHELVHMNAEAMRIYGVETVGEAQENLGRLIGAVSYLNQNVIEKLMDMRYHDGAVSYECVIPDGKGHLTPAIAKTEIFYTSDGKKTILTTFLDISENVTLKKSLKEAQESNAVISAISKIYWTIYSMNLRTDSFEEVVGGEVMHRLTGSHGCASEAFRTARKSVVSREDQKTMREFFEVTTLAARLQQEETIAREYLAADGHWHMGRFIVKQRDANGTVTEVLYVARDITEEKKQEFEYQEQLKRIAQEAEKANISKTDFLRRMSHDIRTPINGIRGITQIANHFPEDLQKQQECRDKVLTASGFLLNLVNDILDMNKMESGTLQLEEKTFDLRKVLGESTGIVEMQGHEKGISLNLGAVNIIHNQLVGSPLHLQQILQNIGSNAVNYNHVGGKIIVGCQEISSDDRTAVFEFTCTDNGIGMSEEFQEHLFEPFTQENRLEQKANMGTGLGMTIVSQLVKLMGGQICFTSKVDEGTSFVITLPFQISSDRESKMPESSVENVSLKGKRALLVEDNELNMEIAQFILENENMLVRCAWNGKEAVDIFARAKPGEYNLILMDIMMPVMDGLEAARQIRAMDRPDAKLIPIVAMSANAFQDDVERSKKAGINKHIAKPLTGESVIREIKSML</sequence>
<dbReference type="PANTHER" id="PTHR43047">
    <property type="entry name" value="TWO-COMPONENT HISTIDINE PROTEIN KINASE"/>
    <property type="match status" value="1"/>
</dbReference>
<organism evidence="13 14">
    <name type="scientific">Blautia acetigignens</name>
    <dbReference type="NCBI Taxonomy" id="2981783"/>
    <lineage>
        <taxon>Bacteria</taxon>
        <taxon>Bacillati</taxon>
        <taxon>Bacillota</taxon>
        <taxon>Clostridia</taxon>
        <taxon>Lachnospirales</taxon>
        <taxon>Lachnospiraceae</taxon>
        <taxon>Blautia</taxon>
    </lineage>
</organism>
<proteinExistence type="predicted"/>
<keyword evidence="14" id="KW-1185">Reference proteome</keyword>
<dbReference type="InterPro" id="IPR036890">
    <property type="entry name" value="HATPase_C_sf"/>
</dbReference>
<dbReference type="Gene3D" id="1.10.287.130">
    <property type="match status" value="1"/>
</dbReference>
<dbReference type="CDD" id="cd17546">
    <property type="entry name" value="REC_hyHK_CKI1_RcsC-like"/>
    <property type="match status" value="1"/>
</dbReference>
<dbReference type="CDD" id="cd00082">
    <property type="entry name" value="HisKA"/>
    <property type="match status" value="1"/>
</dbReference>
<evidence type="ECO:0000256" key="6">
    <source>
        <dbReference type="ARBA" id="ARBA00022777"/>
    </source>
</evidence>
<comment type="caution">
    <text evidence="13">The sequence shown here is derived from an EMBL/GenBank/DDBJ whole genome shotgun (WGS) entry which is preliminary data.</text>
</comment>
<gene>
    <name evidence="13" type="ORF">AAAX94_01460</name>
</gene>
<evidence type="ECO:0000256" key="8">
    <source>
        <dbReference type="ARBA" id="ARBA00024867"/>
    </source>
</evidence>
<dbReference type="PROSITE" id="PS50113">
    <property type="entry name" value="PAC"/>
    <property type="match status" value="1"/>
</dbReference>
<dbReference type="InterPro" id="IPR036097">
    <property type="entry name" value="HisK_dim/P_sf"/>
</dbReference>
<evidence type="ECO:0000256" key="1">
    <source>
        <dbReference type="ARBA" id="ARBA00000085"/>
    </source>
</evidence>
<dbReference type="Gene3D" id="3.40.50.2300">
    <property type="match status" value="1"/>
</dbReference>
<feature type="domain" description="Histidine kinase" evidence="10">
    <location>
        <begin position="435"/>
        <end position="658"/>
    </location>
</feature>
<evidence type="ECO:0000256" key="9">
    <source>
        <dbReference type="PROSITE-ProRule" id="PRU00169"/>
    </source>
</evidence>
<dbReference type="SUPFAM" id="SSF55874">
    <property type="entry name" value="ATPase domain of HSP90 chaperone/DNA topoisomerase II/histidine kinase"/>
    <property type="match status" value="1"/>
</dbReference>
<keyword evidence="13" id="KW-0547">Nucleotide-binding</keyword>
<dbReference type="RefSeq" id="WP_349082271.1">
    <property type="nucleotide sequence ID" value="NZ_JBBNFW010000078.1"/>
</dbReference>
<evidence type="ECO:0000256" key="2">
    <source>
        <dbReference type="ARBA" id="ARBA00012438"/>
    </source>
</evidence>
<dbReference type="PROSITE" id="PS50110">
    <property type="entry name" value="RESPONSE_REGULATORY"/>
    <property type="match status" value="1"/>
</dbReference>
<dbReference type="Proteomes" id="UP001470752">
    <property type="component" value="Unassembled WGS sequence"/>
</dbReference>
<feature type="domain" description="PAC" evidence="12">
    <location>
        <begin position="362"/>
        <end position="413"/>
    </location>
</feature>
<dbReference type="Pfam" id="PF00512">
    <property type="entry name" value="HisKA"/>
    <property type="match status" value="1"/>
</dbReference>
<comment type="catalytic activity">
    <reaction evidence="1">
        <text>ATP + protein L-histidine = ADP + protein N-phospho-L-histidine.</text>
        <dbReference type="EC" id="2.7.13.3"/>
    </reaction>
</comment>
<dbReference type="InterPro" id="IPR004358">
    <property type="entry name" value="Sig_transdc_His_kin-like_C"/>
</dbReference>
<dbReference type="PROSITE" id="PS50109">
    <property type="entry name" value="HIS_KIN"/>
    <property type="match status" value="1"/>
</dbReference>
<dbReference type="InterPro" id="IPR011006">
    <property type="entry name" value="CheY-like_superfamily"/>
</dbReference>
<feature type="domain" description="Response regulatory" evidence="11">
    <location>
        <begin position="680"/>
        <end position="801"/>
    </location>
</feature>
<evidence type="ECO:0000313" key="13">
    <source>
        <dbReference type="EMBL" id="MEQ2411719.1"/>
    </source>
</evidence>
<dbReference type="PANTHER" id="PTHR43047:SF72">
    <property type="entry name" value="OSMOSENSING HISTIDINE PROTEIN KINASE SLN1"/>
    <property type="match status" value="1"/>
</dbReference>
<keyword evidence="7" id="KW-0902">Two-component regulatory system</keyword>
<name>A0ABV1CH66_9FIRM</name>
<dbReference type="Pfam" id="PF02518">
    <property type="entry name" value="HATPase_c"/>
    <property type="match status" value="1"/>
</dbReference>
<keyword evidence="4 9" id="KW-0597">Phosphoprotein</keyword>
<dbReference type="SMART" id="SM00448">
    <property type="entry name" value="REC"/>
    <property type="match status" value="1"/>
</dbReference>
<evidence type="ECO:0000313" key="14">
    <source>
        <dbReference type="Proteomes" id="UP001470752"/>
    </source>
</evidence>
<dbReference type="InterPro" id="IPR003594">
    <property type="entry name" value="HATPase_dom"/>
</dbReference>
<dbReference type="EC" id="2.7.13.3" evidence="2"/>
<dbReference type="InterPro" id="IPR005467">
    <property type="entry name" value="His_kinase_dom"/>
</dbReference>
<evidence type="ECO:0000256" key="4">
    <source>
        <dbReference type="ARBA" id="ARBA00022553"/>
    </source>
</evidence>
<keyword evidence="13" id="KW-0067">ATP-binding</keyword>
<keyword evidence="5" id="KW-0808">Transferase</keyword>
<dbReference type="Gene3D" id="3.30.565.10">
    <property type="entry name" value="Histidine kinase-like ATPase, C-terminal domain"/>
    <property type="match status" value="1"/>
</dbReference>
<evidence type="ECO:0000256" key="7">
    <source>
        <dbReference type="ARBA" id="ARBA00023012"/>
    </source>
</evidence>
<dbReference type="InterPro" id="IPR001789">
    <property type="entry name" value="Sig_transdc_resp-reg_receiver"/>
</dbReference>
<evidence type="ECO:0000259" key="10">
    <source>
        <dbReference type="PROSITE" id="PS50109"/>
    </source>
</evidence>
<dbReference type="SUPFAM" id="SSF52172">
    <property type="entry name" value="CheY-like"/>
    <property type="match status" value="1"/>
</dbReference>
<dbReference type="Pfam" id="PF00072">
    <property type="entry name" value="Response_reg"/>
    <property type="match status" value="1"/>
</dbReference>
<dbReference type="SUPFAM" id="SSF47384">
    <property type="entry name" value="Homodimeric domain of signal transducing histidine kinase"/>
    <property type="match status" value="1"/>
</dbReference>
<reference evidence="13 14" key="1">
    <citation type="submission" date="2024-04" db="EMBL/GenBank/DDBJ databases">
        <title>Human intestinal bacterial collection.</title>
        <authorList>
            <person name="Pauvert C."/>
            <person name="Hitch T.C.A."/>
            <person name="Clavel T."/>
        </authorList>
    </citation>
    <scope>NUCLEOTIDE SEQUENCE [LARGE SCALE GENOMIC DNA]</scope>
    <source>
        <strain evidence="13 14">CLA-AA-H161</strain>
    </source>
</reference>
<evidence type="ECO:0000259" key="11">
    <source>
        <dbReference type="PROSITE" id="PS50110"/>
    </source>
</evidence>
<evidence type="ECO:0000259" key="12">
    <source>
        <dbReference type="PROSITE" id="PS50113"/>
    </source>
</evidence>
<accession>A0ABV1CH66</accession>
<dbReference type="Gene3D" id="3.30.450.20">
    <property type="entry name" value="PAS domain"/>
    <property type="match status" value="1"/>
</dbReference>
<dbReference type="EMBL" id="JBBNFW010000078">
    <property type="protein sequence ID" value="MEQ2411719.1"/>
    <property type="molecule type" value="Genomic_DNA"/>
</dbReference>
<evidence type="ECO:0000256" key="3">
    <source>
        <dbReference type="ARBA" id="ARBA00018672"/>
    </source>
</evidence>
<dbReference type="SMART" id="SM00387">
    <property type="entry name" value="HATPase_c"/>
    <property type="match status" value="1"/>
</dbReference>
<protein>
    <recommendedName>
        <fullName evidence="3">Stage 0 sporulation protein A homolog</fullName>
        <ecNumber evidence="2">2.7.13.3</ecNumber>
    </recommendedName>
</protein>
<comment type="function">
    <text evidence="8">May play the central regulatory role in sporulation. It may be an element of the effector pathway responsible for the activation of sporulation genes in response to nutritional stress. Spo0A may act in concert with spo0H (a sigma factor) to control the expression of some genes that are critical to the sporulation process.</text>
</comment>
<dbReference type="GO" id="GO:0005524">
    <property type="term" value="F:ATP binding"/>
    <property type="evidence" value="ECO:0007669"/>
    <property type="project" value="UniProtKB-KW"/>
</dbReference>
<feature type="modified residue" description="4-aspartylphosphate" evidence="9">
    <location>
        <position position="732"/>
    </location>
</feature>